<dbReference type="EMBL" id="JAVIJP010000100">
    <property type="protein sequence ID" value="KAL3615072.1"/>
    <property type="molecule type" value="Genomic_DNA"/>
</dbReference>
<keyword evidence="3" id="KW-1185">Reference proteome</keyword>
<sequence length="171" mass="18071">MGMKEKEEKKLAAQETDEDDDGPPPGFQLIINPQPPQAAANDDEDEDEGPPPGFDSLAAKPSPSLISSGSVKNESDGFHDIAKSSKQDDAYDADDVGPPPGWEFNSLANALPKTTSNPTDIKMESNEEELDDGPPPGWETVLPHQMPLPRTPPLRSSSPVSSTANGGAIAV</sequence>
<organism evidence="2 3">
    <name type="scientific">Castilleja foliolosa</name>
    <dbReference type="NCBI Taxonomy" id="1961234"/>
    <lineage>
        <taxon>Eukaryota</taxon>
        <taxon>Viridiplantae</taxon>
        <taxon>Streptophyta</taxon>
        <taxon>Embryophyta</taxon>
        <taxon>Tracheophyta</taxon>
        <taxon>Spermatophyta</taxon>
        <taxon>Magnoliopsida</taxon>
        <taxon>eudicotyledons</taxon>
        <taxon>Gunneridae</taxon>
        <taxon>Pentapetalae</taxon>
        <taxon>asterids</taxon>
        <taxon>lamiids</taxon>
        <taxon>Lamiales</taxon>
        <taxon>Orobanchaceae</taxon>
        <taxon>Pedicularideae</taxon>
        <taxon>Castillejinae</taxon>
        <taxon>Castilleja</taxon>
    </lineage>
</organism>
<feature type="compositionally biased region" description="Basic and acidic residues" evidence="1">
    <location>
        <begin position="1"/>
        <end position="12"/>
    </location>
</feature>
<evidence type="ECO:0000256" key="1">
    <source>
        <dbReference type="SAM" id="MobiDB-lite"/>
    </source>
</evidence>
<protein>
    <submittedName>
        <fullName evidence="2">Uncharacterized protein</fullName>
    </submittedName>
</protein>
<dbReference type="Proteomes" id="UP001632038">
    <property type="component" value="Unassembled WGS sequence"/>
</dbReference>
<proteinExistence type="predicted"/>
<feature type="compositionally biased region" description="Basic and acidic residues" evidence="1">
    <location>
        <begin position="73"/>
        <end position="89"/>
    </location>
</feature>
<dbReference type="AlphaFoldDB" id="A0ABD3BCN2"/>
<comment type="caution">
    <text evidence="2">The sequence shown here is derived from an EMBL/GenBank/DDBJ whole genome shotgun (WGS) entry which is preliminary data.</text>
</comment>
<reference evidence="3" key="1">
    <citation type="journal article" date="2024" name="IScience">
        <title>Strigolactones Initiate the Formation of Haustorium-like Structures in Castilleja.</title>
        <authorList>
            <person name="Buerger M."/>
            <person name="Peterson D."/>
            <person name="Chory J."/>
        </authorList>
    </citation>
    <scope>NUCLEOTIDE SEQUENCE [LARGE SCALE GENOMIC DNA]</scope>
</reference>
<feature type="region of interest" description="Disordered" evidence="1">
    <location>
        <begin position="1"/>
        <end position="171"/>
    </location>
</feature>
<evidence type="ECO:0000313" key="3">
    <source>
        <dbReference type="Proteomes" id="UP001632038"/>
    </source>
</evidence>
<gene>
    <name evidence="2" type="ORF">CASFOL_040733</name>
</gene>
<evidence type="ECO:0000313" key="2">
    <source>
        <dbReference type="EMBL" id="KAL3615072.1"/>
    </source>
</evidence>
<feature type="compositionally biased region" description="Low complexity" evidence="1">
    <location>
        <begin position="153"/>
        <end position="163"/>
    </location>
</feature>
<name>A0ABD3BCN2_9LAMI</name>
<accession>A0ABD3BCN2</accession>
<feature type="compositionally biased region" description="Polar residues" evidence="1">
    <location>
        <begin position="106"/>
        <end position="119"/>
    </location>
</feature>